<dbReference type="InterPro" id="IPR037229">
    <property type="entry name" value="Ribosomal_bL35_sf"/>
</dbReference>
<evidence type="ECO:0000313" key="6">
    <source>
        <dbReference type="Proteomes" id="UP000603453"/>
    </source>
</evidence>
<dbReference type="PRINTS" id="PR00064">
    <property type="entry name" value="RIBOSOMALL35"/>
</dbReference>
<evidence type="ECO:0000256" key="2">
    <source>
        <dbReference type="ARBA" id="ARBA00022980"/>
    </source>
</evidence>
<dbReference type="PANTHER" id="PTHR33343">
    <property type="entry name" value="54S RIBOSOMAL PROTEIN BL35M"/>
    <property type="match status" value="1"/>
</dbReference>
<evidence type="ECO:0000256" key="4">
    <source>
        <dbReference type="RuleBase" id="RU000568"/>
    </source>
</evidence>
<dbReference type="InterPro" id="IPR001706">
    <property type="entry name" value="Ribosomal_bL35"/>
</dbReference>
<dbReference type="Gene3D" id="4.10.410.60">
    <property type="match status" value="1"/>
</dbReference>
<dbReference type="HAMAP" id="MF_00514">
    <property type="entry name" value="Ribosomal_bL35"/>
    <property type="match status" value="1"/>
</dbReference>
<dbReference type="Pfam" id="PF01632">
    <property type="entry name" value="Ribosomal_L35p"/>
    <property type="match status" value="1"/>
</dbReference>
<dbReference type="GO" id="GO:0015934">
    <property type="term" value="C:large ribosomal subunit"/>
    <property type="evidence" value="ECO:0007669"/>
    <property type="project" value="TreeGrafter"/>
</dbReference>
<dbReference type="GO" id="GO:0003735">
    <property type="term" value="F:structural constituent of ribosome"/>
    <property type="evidence" value="ECO:0007669"/>
    <property type="project" value="InterPro"/>
</dbReference>
<dbReference type="Proteomes" id="UP000603453">
    <property type="component" value="Unassembled WGS sequence"/>
</dbReference>
<dbReference type="EMBL" id="JAEPRD010000010">
    <property type="protein sequence ID" value="KAG2210989.1"/>
    <property type="molecule type" value="Genomic_DNA"/>
</dbReference>
<name>A0A8H7RGH7_9FUNG</name>
<dbReference type="PROSITE" id="PS00936">
    <property type="entry name" value="RIBOSOMAL_L35"/>
    <property type="match status" value="1"/>
</dbReference>
<keyword evidence="2 4" id="KW-0689">Ribosomal protein</keyword>
<dbReference type="PANTHER" id="PTHR33343:SF1">
    <property type="entry name" value="LARGE RIBOSOMAL SUBUNIT PROTEIN BL35M"/>
    <property type="match status" value="1"/>
</dbReference>
<keyword evidence="3 4" id="KW-0687">Ribonucleoprotein</keyword>
<evidence type="ECO:0000256" key="3">
    <source>
        <dbReference type="ARBA" id="ARBA00023274"/>
    </source>
</evidence>
<dbReference type="GO" id="GO:0006412">
    <property type="term" value="P:translation"/>
    <property type="evidence" value="ECO:0007669"/>
    <property type="project" value="InterPro"/>
</dbReference>
<keyword evidence="6" id="KW-1185">Reference proteome</keyword>
<evidence type="ECO:0000256" key="1">
    <source>
        <dbReference type="ARBA" id="ARBA00006598"/>
    </source>
</evidence>
<comment type="caution">
    <text evidence="5">The sequence shown here is derived from an EMBL/GenBank/DDBJ whole genome shotgun (WGS) entry which is preliminary data.</text>
</comment>
<organism evidence="5 6">
    <name type="scientific">Mucor saturninus</name>
    <dbReference type="NCBI Taxonomy" id="64648"/>
    <lineage>
        <taxon>Eukaryota</taxon>
        <taxon>Fungi</taxon>
        <taxon>Fungi incertae sedis</taxon>
        <taxon>Mucoromycota</taxon>
        <taxon>Mucoromycotina</taxon>
        <taxon>Mucoromycetes</taxon>
        <taxon>Mucorales</taxon>
        <taxon>Mucorineae</taxon>
        <taxon>Mucoraceae</taxon>
        <taxon>Mucor</taxon>
    </lineage>
</organism>
<dbReference type="NCBIfam" id="TIGR00001">
    <property type="entry name" value="rpmI_bact"/>
    <property type="match status" value="1"/>
</dbReference>
<dbReference type="OrthoDB" id="162638at2759"/>
<gene>
    <name evidence="5" type="ORF">INT47_000149</name>
</gene>
<dbReference type="SUPFAM" id="SSF143034">
    <property type="entry name" value="L35p-like"/>
    <property type="match status" value="1"/>
</dbReference>
<protein>
    <recommendedName>
        <fullName evidence="4">50S ribosomal protein L35</fullName>
    </recommendedName>
</protein>
<proteinExistence type="inferred from homology"/>
<dbReference type="AlphaFoldDB" id="A0A8H7RGH7"/>
<comment type="similarity">
    <text evidence="1 4">Belongs to the bacterial ribosomal protein bL35 family.</text>
</comment>
<accession>A0A8H7RGH7</accession>
<dbReference type="InterPro" id="IPR021137">
    <property type="entry name" value="Ribosomal_bL35-like"/>
</dbReference>
<evidence type="ECO:0000313" key="5">
    <source>
        <dbReference type="EMBL" id="KAG2210989.1"/>
    </source>
</evidence>
<sequence length="110" mass="12480">MVFLISTPLLSNYVSCIRRTVVNSTTNLITKTLSPLGQSARNMSKLKSHSGAKKRFMPTANGNYKRWQVGLRHLNSGFSAERTNRLSRTVFVDKTQKRMLRKALPYSCSK</sequence>
<reference evidence="5" key="1">
    <citation type="submission" date="2020-12" db="EMBL/GenBank/DDBJ databases">
        <title>Metabolic potential, ecology and presence of endohyphal bacteria is reflected in genomic diversity of Mucoromycotina.</title>
        <authorList>
            <person name="Muszewska A."/>
            <person name="Okrasinska A."/>
            <person name="Steczkiewicz K."/>
            <person name="Drgas O."/>
            <person name="Orlowska M."/>
            <person name="Perlinska-Lenart U."/>
            <person name="Aleksandrzak-Piekarczyk T."/>
            <person name="Szatraj K."/>
            <person name="Zielenkiewicz U."/>
            <person name="Pilsyk S."/>
            <person name="Malc E."/>
            <person name="Mieczkowski P."/>
            <person name="Kruszewska J.S."/>
            <person name="Biernat P."/>
            <person name="Pawlowska J."/>
        </authorList>
    </citation>
    <scope>NUCLEOTIDE SEQUENCE</scope>
    <source>
        <strain evidence="5">WA0000017839</strain>
    </source>
</reference>
<dbReference type="FunFam" id="4.10.410.60:FF:000001">
    <property type="entry name" value="50S ribosomal protein L35"/>
    <property type="match status" value="1"/>
</dbReference>
<dbReference type="InterPro" id="IPR018265">
    <property type="entry name" value="Ribosomal_bL35_CS"/>
</dbReference>